<dbReference type="GeneID" id="17085374"/>
<protein>
    <submittedName>
        <fullName evidence="1">Uncharacterized protein</fullName>
    </submittedName>
</protein>
<dbReference type="EMBL" id="KB454550">
    <property type="protein sequence ID" value="EME26413.1"/>
    <property type="molecule type" value="Genomic_DNA"/>
</dbReference>
<dbReference type="Gramene" id="EME26413">
    <property type="protein sequence ID" value="EME26413"/>
    <property type="gene ID" value="Gasu_59740"/>
</dbReference>
<evidence type="ECO:0000313" key="2">
    <source>
        <dbReference type="Proteomes" id="UP000030680"/>
    </source>
</evidence>
<proteinExistence type="predicted"/>
<dbReference type="RefSeq" id="XP_005702933.1">
    <property type="nucleotide sequence ID" value="XM_005702876.1"/>
</dbReference>
<dbReference type="KEGG" id="gsl:Gasu_59740"/>
<organism evidence="1 2">
    <name type="scientific">Galdieria sulphuraria</name>
    <name type="common">Red alga</name>
    <dbReference type="NCBI Taxonomy" id="130081"/>
    <lineage>
        <taxon>Eukaryota</taxon>
        <taxon>Rhodophyta</taxon>
        <taxon>Bangiophyceae</taxon>
        <taxon>Galdieriales</taxon>
        <taxon>Galdieriaceae</taxon>
        <taxon>Galdieria</taxon>
    </lineage>
</organism>
<gene>
    <name evidence="1" type="ORF">Gasu_59740</name>
</gene>
<dbReference type="AlphaFoldDB" id="M2XRY4"/>
<name>M2XRY4_GALSU</name>
<keyword evidence="2" id="KW-1185">Reference proteome</keyword>
<reference evidence="2" key="1">
    <citation type="journal article" date="2013" name="Science">
        <title>Gene transfer from bacteria and archaea facilitated evolution of an extremophilic eukaryote.</title>
        <authorList>
            <person name="Schonknecht G."/>
            <person name="Chen W.H."/>
            <person name="Ternes C.M."/>
            <person name="Barbier G.G."/>
            <person name="Shrestha R.P."/>
            <person name="Stanke M."/>
            <person name="Brautigam A."/>
            <person name="Baker B.J."/>
            <person name="Banfield J.F."/>
            <person name="Garavito R.M."/>
            <person name="Carr K."/>
            <person name="Wilkerson C."/>
            <person name="Rensing S.A."/>
            <person name="Gagneul D."/>
            <person name="Dickenson N.E."/>
            <person name="Oesterhelt C."/>
            <person name="Lercher M.J."/>
            <person name="Weber A.P."/>
        </authorList>
    </citation>
    <scope>NUCLEOTIDE SEQUENCE [LARGE SCALE GENOMIC DNA]</scope>
    <source>
        <strain evidence="2">074W</strain>
    </source>
</reference>
<sequence>MQFFTASTFTYNRLTSFCHLCSSQHNFKFQMGCQRNHFPKGAVTTLLNKSYSKFTAMFVLLTDELLLRTSLDGFHFISCSQ</sequence>
<dbReference type="Proteomes" id="UP000030680">
    <property type="component" value="Unassembled WGS sequence"/>
</dbReference>
<accession>M2XRY4</accession>
<evidence type="ECO:0000313" key="1">
    <source>
        <dbReference type="EMBL" id="EME26413.1"/>
    </source>
</evidence>